<sequence length="49" mass="5537">KLRIVHDLQPLNKVTIQDAGMLSIVDDFVEGFAGCQCYTVFDLFWGFDA</sequence>
<dbReference type="EMBL" id="MU155805">
    <property type="protein sequence ID" value="KAF9470928.1"/>
    <property type="molecule type" value="Genomic_DNA"/>
</dbReference>
<dbReference type="SUPFAM" id="SSF56672">
    <property type="entry name" value="DNA/RNA polymerases"/>
    <property type="match status" value="1"/>
</dbReference>
<dbReference type="Proteomes" id="UP000807469">
    <property type="component" value="Unassembled WGS sequence"/>
</dbReference>
<comment type="caution">
    <text evidence="1">The sequence shown here is derived from an EMBL/GenBank/DDBJ whole genome shotgun (WGS) entry which is preliminary data.</text>
</comment>
<gene>
    <name evidence="1" type="ORF">BDN70DRAFT_820683</name>
</gene>
<accession>A0A9P5YJE8</accession>
<dbReference type="InterPro" id="IPR043128">
    <property type="entry name" value="Rev_trsase/Diguanyl_cyclase"/>
</dbReference>
<name>A0A9P5YJE8_9AGAR</name>
<evidence type="ECO:0000313" key="1">
    <source>
        <dbReference type="EMBL" id="KAF9470928.1"/>
    </source>
</evidence>
<dbReference type="Gene3D" id="3.30.70.270">
    <property type="match status" value="1"/>
</dbReference>
<proteinExistence type="predicted"/>
<protein>
    <submittedName>
        <fullName evidence="1">Uncharacterized protein</fullName>
    </submittedName>
</protein>
<reference evidence="1" key="1">
    <citation type="submission" date="2020-11" db="EMBL/GenBank/DDBJ databases">
        <authorList>
            <consortium name="DOE Joint Genome Institute"/>
            <person name="Ahrendt S."/>
            <person name="Riley R."/>
            <person name="Andreopoulos W."/>
            <person name="Labutti K."/>
            <person name="Pangilinan J."/>
            <person name="Ruiz-Duenas F.J."/>
            <person name="Barrasa J.M."/>
            <person name="Sanchez-Garcia M."/>
            <person name="Camarero S."/>
            <person name="Miyauchi S."/>
            <person name="Serrano A."/>
            <person name="Linde D."/>
            <person name="Babiker R."/>
            <person name="Drula E."/>
            <person name="Ayuso-Fernandez I."/>
            <person name="Pacheco R."/>
            <person name="Padilla G."/>
            <person name="Ferreira P."/>
            <person name="Barriuso J."/>
            <person name="Kellner H."/>
            <person name="Castanera R."/>
            <person name="Alfaro M."/>
            <person name="Ramirez L."/>
            <person name="Pisabarro A.G."/>
            <person name="Kuo A."/>
            <person name="Tritt A."/>
            <person name="Lipzen A."/>
            <person name="He G."/>
            <person name="Yan M."/>
            <person name="Ng V."/>
            <person name="Cullen D."/>
            <person name="Martin F."/>
            <person name="Rosso M.-N."/>
            <person name="Henrissat B."/>
            <person name="Hibbett D."/>
            <person name="Martinez A.T."/>
            <person name="Grigoriev I.V."/>
        </authorList>
    </citation>
    <scope>NUCLEOTIDE SEQUENCE</scope>
    <source>
        <strain evidence="1">CIRM-BRFM 674</strain>
    </source>
</reference>
<dbReference type="AlphaFoldDB" id="A0A9P5YJE8"/>
<feature type="non-terminal residue" evidence="1">
    <location>
        <position position="1"/>
    </location>
</feature>
<dbReference type="OrthoDB" id="5599163at2759"/>
<dbReference type="InterPro" id="IPR043502">
    <property type="entry name" value="DNA/RNA_pol_sf"/>
</dbReference>
<keyword evidence="2" id="KW-1185">Reference proteome</keyword>
<organism evidence="1 2">
    <name type="scientific">Pholiota conissans</name>
    <dbReference type="NCBI Taxonomy" id="109636"/>
    <lineage>
        <taxon>Eukaryota</taxon>
        <taxon>Fungi</taxon>
        <taxon>Dikarya</taxon>
        <taxon>Basidiomycota</taxon>
        <taxon>Agaricomycotina</taxon>
        <taxon>Agaricomycetes</taxon>
        <taxon>Agaricomycetidae</taxon>
        <taxon>Agaricales</taxon>
        <taxon>Agaricineae</taxon>
        <taxon>Strophariaceae</taxon>
        <taxon>Pholiota</taxon>
    </lineage>
</organism>
<evidence type="ECO:0000313" key="2">
    <source>
        <dbReference type="Proteomes" id="UP000807469"/>
    </source>
</evidence>